<protein>
    <submittedName>
        <fullName evidence="2">Uncharacterized protein</fullName>
    </submittedName>
</protein>
<keyword evidence="3" id="KW-1185">Reference proteome</keyword>
<dbReference type="Pfam" id="PF19457">
    <property type="entry name" value="DUF5994"/>
    <property type="match status" value="1"/>
</dbReference>
<feature type="region of interest" description="Disordered" evidence="1">
    <location>
        <begin position="123"/>
        <end position="161"/>
    </location>
</feature>
<feature type="compositionally biased region" description="Polar residues" evidence="1">
    <location>
        <begin position="1"/>
        <end position="14"/>
    </location>
</feature>
<comment type="caution">
    <text evidence="2">The sequence shown here is derived from an EMBL/GenBank/DDBJ whole genome shotgun (WGS) entry which is preliminary data.</text>
</comment>
<sequence>MTSGPNTTSSTQPVTEPRLRLKPAAPATGHVDGAWWPRTRDLAAELPALLAALAARLGRIDRVTYHLGDWPDPPRRVTFDDSVVRLEGFRSQASGSLTVIGWNRHRTTLLVVPPETSADVAQHTLTTAADPGNTDDSAQPLAAPGAAAEREQTTRGVPLRS</sequence>
<evidence type="ECO:0000313" key="2">
    <source>
        <dbReference type="EMBL" id="OXM68612.1"/>
    </source>
</evidence>
<proteinExistence type="predicted"/>
<reference evidence="3" key="1">
    <citation type="submission" date="2017-07" db="EMBL/GenBank/DDBJ databases">
        <title>Comparative genome mining reveals phylogenetic distribution patterns of secondary metabolites in Amycolatopsis.</title>
        <authorList>
            <person name="Adamek M."/>
            <person name="Alanjary M."/>
            <person name="Sales-Ortells H."/>
            <person name="Goodfellow M."/>
            <person name="Bull A.T."/>
            <person name="Kalinowski J."/>
            <person name="Ziemert N."/>
        </authorList>
    </citation>
    <scope>NUCLEOTIDE SEQUENCE [LARGE SCALE GENOMIC DNA]</scope>
    <source>
        <strain evidence="3">H5</strain>
    </source>
</reference>
<dbReference type="Proteomes" id="UP000215199">
    <property type="component" value="Unassembled WGS sequence"/>
</dbReference>
<feature type="compositionally biased region" description="Low complexity" evidence="1">
    <location>
        <begin position="138"/>
        <end position="147"/>
    </location>
</feature>
<dbReference type="RefSeq" id="WP_093947373.1">
    <property type="nucleotide sequence ID" value="NZ_NMUL01000009.1"/>
</dbReference>
<dbReference type="AlphaFoldDB" id="A0A229TBJ3"/>
<evidence type="ECO:0000256" key="1">
    <source>
        <dbReference type="SAM" id="MobiDB-lite"/>
    </source>
</evidence>
<dbReference type="OrthoDB" id="3785441at2"/>
<accession>A0A229TBJ3</accession>
<dbReference type="EMBL" id="NMUL01000009">
    <property type="protein sequence ID" value="OXM68612.1"/>
    <property type="molecule type" value="Genomic_DNA"/>
</dbReference>
<evidence type="ECO:0000313" key="3">
    <source>
        <dbReference type="Proteomes" id="UP000215199"/>
    </source>
</evidence>
<feature type="region of interest" description="Disordered" evidence="1">
    <location>
        <begin position="1"/>
        <end position="27"/>
    </location>
</feature>
<organism evidence="2 3">
    <name type="scientific">Amycolatopsis vastitatis</name>
    <dbReference type="NCBI Taxonomy" id="1905142"/>
    <lineage>
        <taxon>Bacteria</taxon>
        <taxon>Bacillati</taxon>
        <taxon>Actinomycetota</taxon>
        <taxon>Actinomycetes</taxon>
        <taxon>Pseudonocardiales</taxon>
        <taxon>Pseudonocardiaceae</taxon>
        <taxon>Amycolatopsis</taxon>
    </lineage>
</organism>
<dbReference type="InterPro" id="IPR046036">
    <property type="entry name" value="DUF5994"/>
</dbReference>
<gene>
    <name evidence="2" type="ORF">CF165_10970</name>
</gene>
<name>A0A229TBJ3_9PSEU</name>